<evidence type="ECO:0000313" key="2">
    <source>
        <dbReference type="Proteomes" id="UP000243180"/>
    </source>
</evidence>
<dbReference type="InParanoid" id="A0A1B4XF77"/>
<dbReference type="PANTHER" id="PTHR40274">
    <property type="entry name" value="VIRGINIAMYCIN B LYASE"/>
    <property type="match status" value="1"/>
</dbReference>
<organism evidence="1 2">
    <name type="scientific">Sulfuricaulis limicola</name>
    <dbReference type="NCBI Taxonomy" id="1620215"/>
    <lineage>
        <taxon>Bacteria</taxon>
        <taxon>Pseudomonadati</taxon>
        <taxon>Pseudomonadota</taxon>
        <taxon>Gammaproteobacteria</taxon>
        <taxon>Acidiferrobacterales</taxon>
        <taxon>Acidiferrobacteraceae</taxon>
        <taxon>Sulfuricaulis</taxon>
    </lineage>
</organism>
<dbReference type="AlphaFoldDB" id="A0A1B4XF77"/>
<evidence type="ECO:0000313" key="1">
    <source>
        <dbReference type="EMBL" id="BAV33444.1"/>
    </source>
</evidence>
<evidence type="ECO:0008006" key="3">
    <source>
        <dbReference type="Google" id="ProtNLM"/>
    </source>
</evidence>
<dbReference type="KEGG" id="slim:SCL_1131"/>
<dbReference type="InterPro" id="IPR051344">
    <property type="entry name" value="Vgb"/>
</dbReference>
<accession>A0A1B4XF77</accession>
<dbReference type="SUPFAM" id="SSF63829">
    <property type="entry name" value="Calcium-dependent phosphotriesterase"/>
    <property type="match status" value="1"/>
</dbReference>
<dbReference type="PANTHER" id="PTHR40274:SF3">
    <property type="entry name" value="VIRGINIAMYCIN B LYASE"/>
    <property type="match status" value="1"/>
</dbReference>
<name>A0A1B4XF77_9GAMM</name>
<proteinExistence type="predicted"/>
<keyword evidence="2" id="KW-1185">Reference proteome</keyword>
<dbReference type="Pfam" id="PF24684">
    <property type="entry name" value="Vgb_lyase"/>
    <property type="match status" value="1"/>
</dbReference>
<dbReference type="InterPro" id="IPR015943">
    <property type="entry name" value="WD40/YVTN_repeat-like_dom_sf"/>
</dbReference>
<dbReference type="Proteomes" id="UP000243180">
    <property type="component" value="Chromosome"/>
</dbReference>
<dbReference type="RefSeq" id="WP_096360302.1">
    <property type="nucleotide sequence ID" value="NZ_AP014879.1"/>
</dbReference>
<dbReference type="PROSITE" id="PS51257">
    <property type="entry name" value="PROKAR_LIPOPROTEIN"/>
    <property type="match status" value="1"/>
</dbReference>
<dbReference type="Gene3D" id="2.130.10.10">
    <property type="entry name" value="YVTN repeat-like/Quinoprotein amine dehydrogenase"/>
    <property type="match status" value="1"/>
</dbReference>
<reference evidence="1 2" key="1">
    <citation type="submission" date="2015-05" db="EMBL/GenBank/DDBJ databases">
        <title>Complete genome sequence of a sulfur-oxidizing gammaproteobacterium strain HA5.</title>
        <authorList>
            <person name="Miura A."/>
            <person name="Kojima H."/>
            <person name="Fukui M."/>
        </authorList>
    </citation>
    <scope>NUCLEOTIDE SEQUENCE [LARGE SCALE GENOMIC DNA]</scope>
    <source>
        <strain evidence="1 2">HA5</strain>
    </source>
</reference>
<gene>
    <name evidence="1" type="ORF">SCL_1131</name>
</gene>
<dbReference type="EMBL" id="AP014879">
    <property type="protein sequence ID" value="BAV33444.1"/>
    <property type="molecule type" value="Genomic_DNA"/>
</dbReference>
<dbReference type="OrthoDB" id="9812926at2"/>
<protein>
    <recommendedName>
        <fullName evidence="3">Lipoprotein</fullName>
    </recommendedName>
</protein>
<sequence length="461" mass="52568">MIHGFTRVRLGFFLLFLFLISGCSEKFIYPEDERSQAEPVRSADWIAMLPEGETRRQVILGCTPCHQMGPPVAYRKSIEEWREVIARMKKTDDSLELNLIRLETEELAQWLTANAKMPKHGRYFETAKADIREYPAGAKTGFYHDMTVSGGRAWTADYFGNKLYGTDIESGAVESFDIPVTVEPGKPGGAHQIDTTRDGMIWMTFTKSEQVIRFDPGKKEFKVYSDFQKGANIQYFVMDAERYIHEDADGGIWMTNFSREFLTRLDPKTGKVSNFTTPRTTSLPEKGVHLYAAVADGQGNLWYTETHGNRLGMLDPKTGTAWEQDMEQKSVGPKRLAIDKDDVLWIPELATGKITVYDTRKRKVTDRIALPIPGDFPYGIRRNRYTGDFWITGSGSDSLYRLEPKTKQFTIYRLPRRGAYTRTVSFTENGDIWTNYASFPNAHTQMPFDASAVVRLRPQGK</sequence>